<sequence length="298" mass="34137">MRLLKMLCSCAVFVCLLPACKKNDDNSTPSKKPGTYYQLPQGNAAFDQQILDWYKKYDTYVLYRFTEKEFKYGITGFYPQAVLCKTADTTSMPAAINFLKNYWFSFYTDDFLKKYLPFKILLAGLMMESNNGFDTTNIPVTRPMAGLDYIIIPNVDSNFNKMSGQQRQTLKTYLNIIFLKSLFFGSSDFTPAKLIPPAAFFEVSPYDKKGLTDTDKYQYGFLALATDNNNQLVVPGKYDDFAVYLETIISTPEWKLSATLLSTTTDTNGLIRKKYNILIGFFKEQYKIDIRAIADKQD</sequence>
<keyword evidence="3" id="KW-1185">Reference proteome</keyword>
<gene>
    <name evidence="2" type="ORF">CLV51_10958</name>
</gene>
<reference evidence="2 3" key="1">
    <citation type="submission" date="2018-03" db="EMBL/GenBank/DDBJ databases">
        <title>Genomic Encyclopedia of Archaeal and Bacterial Type Strains, Phase II (KMG-II): from individual species to whole genera.</title>
        <authorList>
            <person name="Goeker M."/>
        </authorList>
    </citation>
    <scope>NUCLEOTIDE SEQUENCE [LARGE SCALE GENOMIC DNA]</scope>
    <source>
        <strain evidence="2 3">DSM 24859</strain>
    </source>
</reference>
<accession>A0A2P8HA29</accession>
<comment type="caution">
    <text evidence="2">The sequence shown here is derived from an EMBL/GenBank/DDBJ whole genome shotgun (WGS) entry which is preliminary data.</text>
</comment>
<protein>
    <submittedName>
        <fullName evidence="2">Uncharacterized protein</fullName>
    </submittedName>
</protein>
<dbReference type="AlphaFoldDB" id="A0A2P8HA29"/>
<dbReference type="OrthoDB" id="1100648at2"/>
<dbReference type="RefSeq" id="WP_106531159.1">
    <property type="nucleotide sequence ID" value="NZ_PYAW01000009.1"/>
</dbReference>
<dbReference type="EMBL" id="PYAW01000009">
    <property type="protein sequence ID" value="PSL43064.1"/>
    <property type="molecule type" value="Genomic_DNA"/>
</dbReference>
<feature type="chain" id="PRO_5015199257" evidence="1">
    <location>
        <begin position="22"/>
        <end position="298"/>
    </location>
</feature>
<evidence type="ECO:0000313" key="3">
    <source>
        <dbReference type="Proteomes" id="UP000240971"/>
    </source>
</evidence>
<feature type="signal peptide" evidence="1">
    <location>
        <begin position="1"/>
        <end position="21"/>
    </location>
</feature>
<evidence type="ECO:0000313" key="2">
    <source>
        <dbReference type="EMBL" id="PSL43064.1"/>
    </source>
</evidence>
<dbReference type="Proteomes" id="UP000240971">
    <property type="component" value="Unassembled WGS sequence"/>
</dbReference>
<proteinExistence type="predicted"/>
<name>A0A2P8HA29_CHINA</name>
<evidence type="ECO:0000256" key="1">
    <source>
        <dbReference type="SAM" id="SignalP"/>
    </source>
</evidence>
<keyword evidence="1" id="KW-0732">Signal</keyword>
<organism evidence="2 3">
    <name type="scientific">Chitinophaga niastensis</name>
    <dbReference type="NCBI Taxonomy" id="536980"/>
    <lineage>
        <taxon>Bacteria</taxon>
        <taxon>Pseudomonadati</taxon>
        <taxon>Bacteroidota</taxon>
        <taxon>Chitinophagia</taxon>
        <taxon>Chitinophagales</taxon>
        <taxon>Chitinophagaceae</taxon>
        <taxon>Chitinophaga</taxon>
    </lineage>
</organism>
<dbReference type="Gene3D" id="3.40.390.70">
    <property type="match status" value="1"/>
</dbReference>